<dbReference type="EMBL" id="JAAKFY010000002">
    <property type="protein sequence ID" value="KAF3861108.1"/>
    <property type="molecule type" value="Genomic_DNA"/>
</dbReference>
<feature type="transmembrane region" description="Helical" evidence="10">
    <location>
        <begin position="500"/>
        <end position="516"/>
    </location>
</feature>
<dbReference type="GO" id="GO:0007200">
    <property type="term" value="P:phospholipase C-activating G protein-coupled receptor signaling pathway"/>
    <property type="evidence" value="ECO:0007669"/>
    <property type="project" value="TreeGrafter"/>
</dbReference>
<protein>
    <recommendedName>
        <fullName evidence="3">Thyrotropin-releasing hormone receptor</fullName>
    </recommendedName>
    <alternativeName>
        <fullName evidence="7">Thyroliberin receptor</fullName>
    </alternativeName>
</protein>
<dbReference type="InterPro" id="IPR001898">
    <property type="entry name" value="SLC13A/DASS"/>
</dbReference>
<evidence type="ECO:0000256" key="9">
    <source>
        <dbReference type="SAM" id="MobiDB-lite"/>
    </source>
</evidence>
<keyword evidence="8" id="KW-0807">Transducer</keyword>
<feature type="transmembrane region" description="Helical" evidence="10">
    <location>
        <begin position="1090"/>
        <end position="1109"/>
    </location>
</feature>
<dbReference type="Pfam" id="PF00001">
    <property type="entry name" value="7tm_1"/>
    <property type="match status" value="2"/>
</dbReference>
<keyword evidence="6 10" id="KW-0472">Membrane</keyword>
<comment type="caution">
    <text evidence="12">The sequence shown here is derived from an EMBL/GenBank/DDBJ whole genome shotgun (WGS) entry which is preliminary data.</text>
</comment>
<feature type="transmembrane region" description="Helical" evidence="10">
    <location>
        <begin position="417"/>
        <end position="435"/>
    </location>
</feature>
<dbReference type="PANTHER" id="PTHR46061">
    <property type="entry name" value="THYROTROPIN-RELEASING HORMONE RECEPTOR"/>
    <property type="match status" value="1"/>
</dbReference>
<feature type="domain" description="G-protein coupled receptors family 1 profile" evidence="11">
    <location>
        <begin position="1297"/>
        <end position="1472"/>
    </location>
</feature>
<keyword evidence="8" id="KW-0675">Receptor</keyword>
<evidence type="ECO:0000256" key="2">
    <source>
        <dbReference type="ARBA" id="ARBA00004141"/>
    </source>
</evidence>
<evidence type="ECO:0000256" key="5">
    <source>
        <dbReference type="ARBA" id="ARBA00022989"/>
    </source>
</evidence>
<dbReference type="InterPro" id="IPR002120">
    <property type="entry name" value="TRH_rcpt_1"/>
</dbReference>
<dbReference type="GO" id="GO:0022857">
    <property type="term" value="F:transmembrane transporter activity"/>
    <property type="evidence" value="ECO:0007669"/>
    <property type="project" value="InterPro"/>
</dbReference>
<evidence type="ECO:0000259" key="11">
    <source>
        <dbReference type="PROSITE" id="PS50262"/>
    </source>
</evidence>
<feature type="transmembrane region" description="Helical" evidence="10">
    <location>
        <begin position="1524"/>
        <end position="1547"/>
    </location>
</feature>
<sequence length="1620" mass="181613">MNILLLQTGVKLRPPPPVGCVLSSCSSGQKPSHAAGSLLQPRPADRPPDAPLALRLPQILLRNLPADLQHLQCTAEGFTRTLLNSSEPLNAAKKDLVLETIKVRREDLSLVTNLRNLTLDPFGSIMNTSLRRTRPKVKVVHELQDERSGVHFLLPVSARALVVALDHVVSLMVQAALPWILEFPPTTASISLTHFHRDYRWTFDPEPSLCEVSVAPPSPGVSLLLGFLWILSYLLVFIEVYARRLRRKISASFFREQEERRREYRREKEVQEEQRTQKHDASPAVNLTEIPLNPLEEQVVTIVLTSLICVVGIAGNIMVVLVVLRTKHMVTPTNCYLVSLALADLMVLLAAGLPNISDVVSFWVYGHTGCLFITYLQYLGINVSSCSITAFTIERYIAICHSIRAQFICTVSRAKRIIAAVWIFTSLYCIMWFFLVDTEETVYANGVVVTCGYRVSRSFYMPIYFLDFTLFYVIPLVVATDPVHEPAAIASDGPGRGGSITKMLAVVVVLFALLWMPYRTLVVVNSFLDPPYHNTWFLLFCRMCIYTNSAINPIIYNLMSQKFRMAFKKLCKCSWRRQEKAVEFNAPIYYSVMKDSSHESSEPLNEQEDALPLAVTAMLPVCLFPTLGILPSKKVCPQYFLETNFLFLSGLVMASSIEELILGMMVTSSFLSMWLSNTATTAMMLPIASAILESPSSVKLHSLPSVHTEKQMLSIEGRATSARRRNPLGVCVSDESVERFPDLHSLRREHRRHRHADRHGANLILIGQLKSFQHPLRVWSGLMDRGPLQPLAEVPPAAAVMLITAFLACFTEFASNTATIIIFLPVIAELAIHVSINPLYFMIPATVGCSYAFMLPVSTPPNSIAFASGHLMVKDMVKTGIVMNILGILCVSLAMNTGGSPLGAPHQQNSYRRAPVSPRSQRYALNTERFFLFHKHAAGAGRNLLTLLVLCFSLALLTGLLMLLWLSDSLRYSSETCLLTSSIYRTLLNSSEPLNAAKKDLVLETIKVRREDLSLVTNLRKLDHFTHLLSNRVLAAMFVAALIFESARYLKSYLGSVRFDNEHVSKKDEAESKGCPTSCRMSGQEFTSCFLSLLVVTLYFVAIALVVALDHVVSLMVQAALPWILEFPPTTASISVKWFPPALCLIPGLCFSRELTHFHRDYRWTFDPEPSLCEVSVAPPSPGVSLLLGFLWILSYLLVFIEVYARRLRRKISASFFREQEERRREYRREKEVQEEQRTQKTASGEKLICDTMENNTPVFQDASPAVNLTEIPLNPLEEQVVTIVLTSLICVVGIAGNIMVVLVVLRTKHMVTPTNCYLVSLALADLMVLLAAGLPNISDVVSFWVYGHTGCLFITYLQYLGINVSSCSITAFTIERYIAICHSIRAQFICTVSRAKRIIAAVWIFTSLYCIMWFFLVDTEETVYANGVVVTCGYRVSRSFYMPIYFLDFTLFYVIPLVVATVLYGLIARILFMSPLPSHLTDRDGGDHEDAGGGGGPLRSALDAVPDPGGGELLPRPAVPNTWFLLFCRMCIYTNSAINPIIYNLMSQKFRMAFKKLCKCSWRRQEKAVEFNAPIYYSVMKDSSHESSEPLNEQEDVIQREANSSRKTKANRAARKEMF</sequence>
<dbReference type="Proteomes" id="UP000518266">
    <property type="component" value="Unassembled WGS sequence"/>
</dbReference>
<organism evidence="12 13">
    <name type="scientific">Dissostichus mawsoni</name>
    <name type="common">Antarctic cod</name>
    <dbReference type="NCBI Taxonomy" id="36200"/>
    <lineage>
        <taxon>Eukaryota</taxon>
        <taxon>Metazoa</taxon>
        <taxon>Chordata</taxon>
        <taxon>Craniata</taxon>
        <taxon>Vertebrata</taxon>
        <taxon>Euteleostomi</taxon>
        <taxon>Actinopterygii</taxon>
        <taxon>Neopterygii</taxon>
        <taxon>Teleostei</taxon>
        <taxon>Neoteleostei</taxon>
        <taxon>Acanthomorphata</taxon>
        <taxon>Eupercaria</taxon>
        <taxon>Perciformes</taxon>
        <taxon>Notothenioidei</taxon>
        <taxon>Nototheniidae</taxon>
        <taxon>Dissostichus</taxon>
    </lineage>
</organism>
<comment type="similarity">
    <text evidence="8">Belongs to the G-protein coupled receptor 1 family.</text>
</comment>
<feature type="transmembrane region" description="Helical" evidence="10">
    <location>
        <begin position="797"/>
        <end position="827"/>
    </location>
</feature>
<evidence type="ECO:0000313" key="13">
    <source>
        <dbReference type="Proteomes" id="UP000518266"/>
    </source>
</evidence>
<keyword evidence="4 8" id="KW-0812">Transmembrane</keyword>
<dbReference type="InterPro" id="IPR012858">
    <property type="entry name" value="DC_STAMP-like"/>
</dbReference>
<feature type="transmembrane region" description="Helical" evidence="10">
    <location>
        <begin position="944"/>
        <end position="966"/>
    </location>
</feature>
<evidence type="ECO:0000256" key="7">
    <source>
        <dbReference type="ARBA" id="ARBA00032251"/>
    </source>
</evidence>
<feature type="transmembrane region" description="Helical" evidence="10">
    <location>
        <begin position="1318"/>
        <end position="1335"/>
    </location>
</feature>
<feature type="transmembrane region" description="Helical" evidence="10">
    <location>
        <begin position="336"/>
        <end position="356"/>
    </location>
</feature>
<dbReference type="PRINTS" id="PR00237">
    <property type="entry name" value="GPCRRHODOPSN"/>
</dbReference>
<dbReference type="InterPro" id="IPR000276">
    <property type="entry name" value="GPCR_Rhodpsn"/>
</dbReference>
<feature type="transmembrane region" description="Helical" evidence="10">
    <location>
        <begin position="610"/>
        <end position="631"/>
    </location>
</feature>
<feature type="transmembrane region" description="Helical" evidence="10">
    <location>
        <begin position="1450"/>
        <end position="1473"/>
    </location>
</feature>
<feature type="transmembrane region" description="Helical" evidence="10">
    <location>
        <begin position="1025"/>
        <end position="1044"/>
    </location>
</feature>
<evidence type="ECO:0000313" key="12">
    <source>
        <dbReference type="EMBL" id="KAF3861108.1"/>
    </source>
</evidence>
<feature type="transmembrane region" description="Helical" evidence="10">
    <location>
        <begin position="459"/>
        <end position="479"/>
    </location>
</feature>
<dbReference type="OrthoDB" id="9947082at2759"/>
<keyword evidence="13" id="KW-1185">Reference proteome</keyword>
<evidence type="ECO:0000256" key="8">
    <source>
        <dbReference type="RuleBase" id="RU000688"/>
    </source>
</evidence>
<name>A0A7J5ZL66_DISMA</name>
<dbReference type="Pfam" id="PF07782">
    <property type="entry name" value="DC_STAMP"/>
    <property type="match status" value="2"/>
</dbReference>
<feature type="transmembrane region" description="Helical" evidence="10">
    <location>
        <begin position="643"/>
        <end position="662"/>
    </location>
</feature>
<evidence type="ECO:0000256" key="10">
    <source>
        <dbReference type="SAM" id="Phobius"/>
    </source>
</evidence>
<proteinExistence type="inferred from homology"/>
<gene>
    <name evidence="12" type="ORF">F7725_001363</name>
</gene>
<evidence type="ECO:0000256" key="4">
    <source>
        <dbReference type="ARBA" id="ARBA00022692"/>
    </source>
</evidence>
<dbReference type="GO" id="GO:0016020">
    <property type="term" value="C:membrane"/>
    <property type="evidence" value="ECO:0007669"/>
    <property type="project" value="UniProtKB-SubCell"/>
</dbReference>
<dbReference type="InterPro" id="IPR017452">
    <property type="entry name" value="GPCR_Rhodpsn_7TM"/>
</dbReference>
<feature type="transmembrane region" description="Helical" evidence="10">
    <location>
        <begin position="223"/>
        <end position="242"/>
    </location>
</feature>
<accession>A0A7J5ZL66</accession>
<dbReference type="Pfam" id="PF00939">
    <property type="entry name" value="Na_sulph_symp"/>
    <property type="match status" value="1"/>
</dbReference>
<evidence type="ECO:0000256" key="6">
    <source>
        <dbReference type="ARBA" id="ARBA00023136"/>
    </source>
</evidence>
<evidence type="ECO:0000256" key="3">
    <source>
        <dbReference type="ARBA" id="ARBA00018873"/>
    </source>
</evidence>
<dbReference type="PRINTS" id="PR01846">
    <property type="entry name" value="TRHRFAMILY"/>
</dbReference>
<feature type="domain" description="G-protein coupled receptors family 1 profile" evidence="11">
    <location>
        <begin position="315"/>
        <end position="556"/>
    </location>
</feature>
<feature type="transmembrane region" description="Helical" evidence="10">
    <location>
        <begin position="1184"/>
        <end position="1205"/>
    </location>
</feature>
<keyword evidence="8" id="KW-0297">G-protein coupled receptor</keyword>
<dbReference type="SUPFAM" id="SSF81321">
    <property type="entry name" value="Family A G protein-coupled receptor-like"/>
    <property type="match status" value="2"/>
</dbReference>
<feature type="region of interest" description="Disordered" evidence="9">
    <location>
        <begin position="1587"/>
        <end position="1620"/>
    </location>
</feature>
<comment type="function">
    <text evidence="1">Receptor for thyrotropin-releasing hormone (TRH). Upon ligand binding, this G-protein-coupled receptor triggers activation of the phosphatidylinositol (IP3)-calcium-protein kinase C (PKC) pathway.</text>
</comment>
<reference evidence="12 13" key="1">
    <citation type="submission" date="2020-03" db="EMBL/GenBank/DDBJ databases">
        <title>Dissostichus mawsoni Genome sequencing and assembly.</title>
        <authorList>
            <person name="Park H."/>
        </authorList>
    </citation>
    <scope>NUCLEOTIDE SEQUENCE [LARGE SCALE GENOMIC DNA]</scope>
    <source>
        <strain evidence="12">DM0001</strain>
        <tissue evidence="12">Muscle</tissue>
    </source>
</reference>
<feature type="transmembrane region" description="Helical" evidence="10">
    <location>
        <begin position="1281"/>
        <end position="1306"/>
    </location>
</feature>
<dbReference type="GO" id="GO:0004997">
    <property type="term" value="F:thyrotropin-releasing hormone receptor activity"/>
    <property type="evidence" value="ECO:0007669"/>
    <property type="project" value="InterPro"/>
</dbReference>
<dbReference type="CDD" id="cd14995">
    <property type="entry name" value="7tmA_TRH-R"/>
    <property type="match status" value="2"/>
</dbReference>
<comment type="subcellular location">
    <subcellularLocation>
        <location evidence="2">Membrane</location>
        <topology evidence="2">Multi-pass membrane protein</topology>
    </subcellularLocation>
</comment>
<evidence type="ECO:0000256" key="1">
    <source>
        <dbReference type="ARBA" id="ARBA00004100"/>
    </source>
</evidence>
<feature type="transmembrane region" description="Helical" evidence="10">
    <location>
        <begin position="1399"/>
        <end position="1417"/>
    </location>
</feature>
<dbReference type="Gene3D" id="1.20.1070.10">
    <property type="entry name" value="Rhodopsin 7-helix transmembrane proteins"/>
    <property type="match status" value="4"/>
</dbReference>
<dbReference type="PRINTS" id="PR00751">
    <property type="entry name" value="THYROLIBRINR"/>
</dbReference>
<dbReference type="PROSITE" id="PS50262">
    <property type="entry name" value="G_PROTEIN_RECEP_F1_2"/>
    <property type="match status" value="2"/>
</dbReference>
<feature type="transmembrane region" description="Helical" evidence="10">
    <location>
        <begin position="299"/>
        <end position="324"/>
    </location>
</feature>
<keyword evidence="5 10" id="KW-1133">Transmembrane helix</keyword>
<dbReference type="SMR" id="A0A7J5ZL66"/>
<feature type="transmembrane region" description="Helical" evidence="10">
    <location>
        <begin position="536"/>
        <end position="559"/>
    </location>
</feature>
<feature type="transmembrane region" description="Helical" evidence="10">
    <location>
        <begin position="877"/>
        <end position="895"/>
    </location>
</feature>
<dbReference type="PANTHER" id="PTHR46061:SF1">
    <property type="entry name" value="THYROTROPIN-RELEASING HORMONE RECEPTOR"/>
    <property type="match status" value="1"/>
</dbReference>
<dbReference type="PROSITE" id="PS00237">
    <property type="entry name" value="G_PROTEIN_RECEP_F1_1"/>
    <property type="match status" value="2"/>
</dbReference>